<dbReference type="SUPFAM" id="SSF56300">
    <property type="entry name" value="Metallo-dependent phosphatases"/>
    <property type="match status" value="1"/>
</dbReference>
<evidence type="ECO:0000313" key="4">
    <source>
        <dbReference type="Proteomes" id="UP000636891"/>
    </source>
</evidence>
<keyword evidence="4" id="KW-1185">Reference proteome</keyword>
<feature type="chain" id="PRO_5046346148" evidence="1">
    <location>
        <begin position="20"/>
        <end position="280"/>
    </location>
</feature>
<dbReference type="InterPro" id="IPR029052">
    <property type="entry name" value="Metallo-depent_PP-like"/>
</dbReference>
<gene>
    <name evidence="3" type="ORF">H8S08_01645</name>
</gene>
<dbReference type="PANTHER" id="PTHR43143">
    <property type="entry name" value="METALLOPHOSPHOESTERASE, CALCINEURIN SUPERFAMILY"/>
    <property type="match status" value="1"/>
</dbReference>
<sequence length="280" mass="32000">MKRIVFFLFCMLFSFSFSAPGKDRSFFFVQLSDPRLGLCSEDGGFEREKQQFKQFVDAINRLKPAFVVISGNLVNDRGNAAQLAGFRELCRRIDSKIPIYLLPGACDVGDEASPEAVQDFIGRYGSDRFVFRKEGCCVIGLNTPVVKAGNSGQRRQQYDWLEKQLRHAGKYRRRILIGHHPFFVNRPDEPDADENIPSQERQRYLDLCARYRVDLVLAGHLCRRTESDFNDTHFSVAGSAGHPAGKEKPGLQIVIVHPERIHAVYYEIDRIPSCVELFRH</sequence>
<proteinExistence type="predicted"/>
<dbReference type="Pfam" id="PF00149">
    <property type="entry name" value="Metallophos"/>
    <property type="match status" value="1"/>
</dbReference>
<feature type="domain" description="Calcineurin-like phosphoesterase" evidence="2">
    <location>
        <begin position="49"/>
        <end position="222"/>
    </location>
</feature>
<dbReference type="Proteomes" id="UP000636891">
    <property type="component" value="Unassembled WGS sequence"/>
</dbReference>
<evidence type="ECO:0000256" key="1">
    <source>
        <dbReference type="SAM" id="SignalP"/>
    </source>
</evidence>
<dbReference type="InterPro" id="IPR004843">
    <property type="entry name" value="Calcineurin-like_PHP"/>
</dbReference>
<dbReference type="RefSeq" id="WP_118656282.1">
    <property type="nucleotide sequence ID" value="NZ_JACOOK010000001.1"/>
</dbReference>
<organism evidence="3 4">
    <name type="scientific">Alistipes hominis</name>
    <dbReference type="NCBI Taxonomy" id="2763015"/>
    <lineage>
        <taxon>Bacteria</taxon>
        <taxon>Pseudomonadati</taxon>
        <taxon>Bacteroidota</taxon>
        <taxon>Bacteroidia</taxon>
        <taxon>Bacteroidales</taxon>
        <taxon>Rikenellaceae</taxon>
        <taxon>Alistipes</taxon>
    </lineage>
</organism>
<keyword evidence="1" id="KW-0732">Signal</keyword>
<evidence type="ECO:0000259" key="2">
    <source>
        <dbReference type="Pfam" id="PF00149"/>
    </source>
</evidence>
<dbReference type="Gene3D" id="3.60.21.10">
    <property type="match status" value="1"/>
</dbReference>
<accession>A0ABR7CJE8</accession>
<protein>
    <submittedName>
        <fullName evidence="3">Metallophosphoesterase</fullName>
    </submittedName>
</protein>
<evidence type="ECO:0000313" key="3">
    <source>
        <dbReference type="EMBL" id="MBC5615724.1"/>
    </source>
</evidence>
<dbReference type="InterPro" id="IPR051918">
    <property type="entry name" value="STPP_CPPED1"/>
</dbReference>
<dbReference type="EMBL" id="JACOOK010000001">
    <property type="protein sequence ID" value="MBC5615724.1"/>
    <property type="molecule type" value="Genomic_DNA"/>
</dbReference>
<reference evidence="3 4" key="1">
    <citation type="submission" date="2020-08" db="EMBL/GenBank/DDBJ databases">
        <title>Genome public.</title>
        <authorList>
            <person name="Liu C."/>
            <person name="Sun Q."/>
        </authorList>
    </citation>
    <scope>NUCLEOTIDE SEQUENCE [LARGE SCALE GENOMIC DNA]</scope>
    <source>
        <strain evidence="3 4">New-7</strain>
    </source>
</reference>
<name>A0ABR7CJE8_9BACT</name>
<dbReference type="PANTHER" id="PTHR43143:SF1">
    <property type="entry name" value="SERINE_THREONINE-PROTEIN PHOSPHATASE CPPED1"/>
    <property type="match status" value="1"/>
</dbReference>
<comment type="caution">
    <text evidence="3">The sequence shown here is derived from an EMBL/GenBank/DDBJ whole genome shotgun (WGS) entry which is preliminary data.</text>
</comment>
<feature type="signal peptide" evidence="1">
    <location>
        <begin position="1"/>
        <end position="19"/>
    </location>
</feature>